<proteinExistence type="predicted"/>
<dbReference type="EMBL" id="CP045702">
    <property type="protein sequence ID" value="QNE74444.1"/>
    <property type="molecule type" value="Genomic_DNA"/>
</dbReference>
<dbReference type="PANTHER" id="PTHR11236:SF9">
    <property type="entry name" value="ANTHRANILATE SYNTHASE COMPONENT 1"/>
    <property type="match status" value="1"/>
</dbReference>
<name>A0A7G7BGH9_9ACTN</name>
<evidence type="ECO:0000259" key="2">
    <source>
        <dbReference type="Pfam" id="PF00425"/>
    </source>
</evidence>
<evidence type="ECO:0000313" key="3">
    <source>
        <dbReference type="EMBL" id="QNE74444.1"/>
    </source>
</evidence>
<feature type="domain" description="Chorismate-utilising enzyme C-terminal" evidence="2">
    <location>
        <begin position="187"/>
        <end position="393"/>
    </location>
</feature>
<feature type="region of interest" description="Disordered" evidence="1">
    <location>
        <begin position="125"/>
        <end position="147"/>
    </location>
</feature>
<dbReference type="InterPro" id="IPR005801">
    <property type="entry name" value="ADC_synthase"/>
</dbReference>
<protein>
    <recommendedName>
        <fullName evidence="2">Chorismate-utilising enzyme C-terminal domain-containing protein</fullName>
    </recommendedName>
</protein>
<gene>
    <name evidence="3" type="ORF">F0344_07330</name>
</gene>
<dbReference type="Proteomes" id="UP000515307">
    <property type="component" value="Chromosome"/>
</dbReference>
<dbReference type="AlphaFoldDB" id="A0A7G7BGH9"/>
<dbReference type="RefSeq" id="WP_185298001.1">
    <property type="nucleotide sequence ID" value="NZ_CP045702.1"/>
</dbReference>
<organism evidence="3 4">
    <name type="scientific">Streptomyces finlayi</name>
    <dbReference type="NCBI Taxonomy" id="67296"/>
    <lineage>
        <taxon>Bacteria</taxon>
        <taxon>Bacillati</taxon>
        <taxon>Actinomycetota</taxon>
        <taxon>Actinomycetes</taxon>
        <taxon>Kitasatosporales</taxon>
        <taxon>Streptomycetaceae</taxon>
        <taxon>Streptomyces</taxon>
    </lineage>
</organism>
<dbReference type="Pfam" id="PF00425">
    <property type="entry name" value="Chorismate_bind"/>
    <property type="match status" value="1"/>
</dbReference>
<reference evidence="4" key="1">
    <citation type="submission" date="2019-10" db="EMBL/GenBank/DDBJ databases">
        <title>Antimicrobial potential of Antarctic Bacteria.</title>
        <authorList>
            <person name="Benaud N."/>
            <person name="Edwards R.J."/>
            <person name="Ferrari B.C."/>
        </authorList>
    </citation>
    <scope>NUCLEOTIDE SEQUENCE [LARGE SCALE GENOMIC DNA]</scope>
    <source>
        <strain evidence="4">NBSH44</strain>
    </source>
</reference>
<dbReference type="SUPFAM" id="SSF56322">
    <property type="entry name" value="ADC synthase"/>
    <property type="match status" value="1"/>
</dbReference>
<dbReference type="PANTHER" id="PTHR11236">
    <property type="entry name" value="AMINOBENZOATE/ANTHRANILATE SYNTHASE"/>
    <property type="match status" value="1"/>
</dbReference>
<dbReference type="KEGG" id="sfiy:F0344_07330"/>
<sequence>MISDARRHARPVLAGHRIEDPSNTVFSYGSRRRVVVGVGSSGQLEVTRGVCSLSLPGQEATTPESLLAGLRSFFEAADGRWVMGYIGFGAHHSRCSTLAVGSDPEVMLFTPESVLMIRDDGSATSASGSLHLPRGGQRATSSGSPPALADDTVNRFRDMVADALGWVGQVPGRRLTVATRHGWSGPVDLISTMAAGQADAHGVSRSFYCHHGGLEFAGSSPELLVDGSLEHFTCHKLSGTSGHSPASRRPPDWDLRLVEEHRSSIDSLMSAYSQFAAVSAGPPEFLRLEELVHGMTRLEVEPKPGSDPASVLLGVLPTGASPTEGLSEIARLEEFPRGPYYGLVGCAAPGGRLQWSQLLRTVFQRDGRAWLPVGAAVTARSSPDVEAAEIALKARSVRVARCS</sequence>
<accession>A0A7G7BGH9</accession>
<evidence type="ECO:0000313" key="4">
    <source>
        <dbReference type="Proteomes" id="UP000515307"/>
    </source>
</evidence>
<evidence type="ECO:0000256" key="1">
    <source>
        <dbReference type="SAM" id="MobiDB-lite"/>
    </source>
</evidence>
<keyword evidence="4" id="KW-1185">Reference proteome</keyword>
<dbReference type="GO" id="GO:0000162">
    <property type="term" value="P:L-tryptophan biosynthetic process"/>
    <property type="evidence" value="ECO:0007669"/>
    <property type="project" value="TreeGrafter"/>
</dbReference>
<dbReference type="InterPro" id="IPR019999">
    <property type="entry name" value="Anth_synth_I-like"/>
</dbReference>
<dbReference type="InterPro" id="IPR015890">
    <property type="entry name" value="Chorismate_C"/>
</dbReference>
<dbReference type="Gene3D" id="3.60.120.10">
    <property type="entry name" value="Anthranilate synthase"/>
    <property type="match status" value="1"/>
</dbReference>